<sequence>MSFNHAGDNHCGPAGPDCEKMIFLGKLPDMDPWELVPGAGRASTILAGASFGSQADPLSRQLVEVSAVDLDQDGIIRTNGPFGFLAEPIRHDADGDGNIASYKVDSTFVVKNTAVTFANPDGSQETLVLPVRIMQDTAGNAFLMPPPKGASLQEVEALTTRPIVSVSFPAGAGNYALDYHGIFTDRHCFPCFVRGTLIETEQGPRPVEELTPGMLVVTSDNGLQPVRWIGSRVLGSKALDASPNLRPIRIRAGALGKGLPLRNLVVSPQHRVLVRSRIALKMFGTPEVLVAAKQLLQIDGIDIADDLPSVEYFHFLFDQHEIVLSEGAETESLHTGPEALKSVGRQAQAEIFALFPELRDRPEDEVPVGARVLASGRMGRKLAVRHAQHRKTLVQ</sequence>
<feature type="domain" description="Hedgehog/Intein (Hint)" evidence="1">
    <location>
        <begin position="190"/>
        <end position="336"/>
    </location>
</feature>
<evidence type="ECO:0000259" key="1">
    <source>
        <dbReference type="Pfam" id="PF13403"/>
    </source>
</evidence>
<gene>
    <name evidence="2" type="ORF">BDD41_4067</name>
</gene>
<dbReference type="AlphaFoldDB" id="A0A3D9XQ16"/>
<dbReference type="RefSeq" id="WP_244295323.1">
    <property type="nucleotide sequence ID" value="NZ_CP038197.1"/>
</dbReference>
<organism evidence="2 3">
    <name type="scientific">Paracoccus versutus</name>
    <name type="common">Thiobacillus versutus</name>
    <dbReference type="NCBI Taxonomy" id="34007"/>
    <lineage>
        <taxon>Bacteria</taxon>
        <taxon>Pseudomonadati</taxon>
        <taxon>Pseudomonadota</taxon>
        <taxon>Alphaproteobacteria</taxon>
        <taxon>Rhodobacterales</taxon>
        <taxon>Paracoccaceae</taxon>
        <taxon>Paracoccus</taxon>
    </lineage>
</organism>
<dbReference type="InterPro" id="IPR028992">
    <property type="entry name" value="Hedgehog/Intein_dom"/>
</dbReference>
<name>A0A3D9XQ16_PARVE</name>
<dbReference type="SUPFAM" id="SSF51294">
    <property type="entry name" value="Hedgehog/intein (Hint) domain"/>
    <property type="match status" value="1"/>
</dbReference>
<reference evidence="2 3" key="1">
    <citation type="submission" date="2018-08" db="EMBL/GenBank/DDBJ databases">
        <title>Genomic Encyclopedia of Archaeal and Bacterial Type Strains, Phase II (KMG-II): from individual species to whole genera.</title>
        <authorList>
            <person name="Goeker M."/>
        </authorList>
    </citation>
    <scope>NUCLEOTIDE SEQUENCE [LARGE SCALE GENOMIC DNA]</scope>
    <source>
        <strain evidence="2 3">DSM 17099</strain>
    </source>
</reference>
<comment type="caution">
    <text evidence="2">The sequence shown here is derived from an EMBL/GenBank/DDBJ whole genome shotgun (WGS) entry which is preliminary data.</text>
</comment>
<dbReference type="Gene3D" id="2.170.16.10">
    <property type="entry name" value="Hedgehog/Intein (Hint) domain"/>
    <property type="match status" value="1"/>
</dbReference>
<evidence type="ECO:0000313" key="3">
    <source>
        <dbReference type="Proteomes" id="UP000256941"/>
    </source>
</evidence>
<dbReference type="Pfam" id="PF13403">
    <property type="entry name" value="Hint_2"/>
    <property type="match status" value="1"/>
</dbReference>
<protein>
    <submittedName>
        <fullName evidence="2">Hint domain-containing protein</fullName>
    </submittedName>
</protein>
<dbReference type="EMBL" id="QTUJ01000003">
    <property type="protein sequence ID" value="REF68979.1"/>
    <property type="molecule type" value="Genomic_DNA"/>
</dbReference>
<evidence type="ECO:0000313" key="2">
    <source>
        <dbReference type="EMBL" id="REF68979.1"/>
    </source>
</evidence>
<accession>A0A3D9XQ16</accession>
<proteinExistence type="predicted"/>
<dbReference type="InterPro" id="IPR036844">
    <property type="entry name" value="Hint_dom_sf"/>
</dbReference>
<dbReference type="Proteomes" id="UP000256941">
    <property type="component" value="Unassembled WGS sequence"/>
</dbReference>